<proteinExistence type="predicted"/>
<feature type="region of interest" description="Disordered" evidence="1">
    <location>
        <begin position="125"/>
        <end position="146"/>
    </location>
</feature>
<accession>A0AAP0MN67</accession>
<name>A0AAP0MN67_9ROSI</name>
<dbReference type="EMBL" id="JBCGBO010000003">
    <property type="protein sequence ID" value="KAK9215364.1"/>
    <property type="molecule type" value="Genomic_DNA"/>
</dbReference>
<sequence length="201" mass="21884">MADGESLDNKQENDPFLVHPSDSPTDFVCYESAICILLDILYIAIVDFDINRLQRSITAEGRSSPSMLVGTSAPTNQPVRSPVNLPQGTGMNPRNSTSSPVSQFSGAQPQLENQYKRLRRESPTIIANTPQTPASDNLNRSSLATQNGPGVAHIGGQSQFCLLAGNHSRVSKYHYQVLQECKTLSFSAWELLGEVMATLCT</sequence>
<evidence type="ECO:0000313" key="3">
    <source>
        <dbReference type="Proteomes" id="UP001428341"/>
    </source>
</evidence>
<reference evidence="2 3" key="1">
    <citation type="submission" date="2024-05" db="EMBL/GenBank/DDBJ databases">
        <title>Haplotype-resolved chromosome-level genome assembly of Huyou (Citrus changshanensis).</title>
        <authorList>
            <person name="Miao C."/>
            <person name="Chen W."/>
            <person name="Wu Y."/>
            <person name="Wang L."/>
            <person name="Zhao S."/>
            <person name="Grierson D."/>
            <person name="Xu C."/>
            <person name="Chen K."/>
        </authorList>
    </citation>
    <scope>NUCLEOTIDE SEQUENCE [LARGE SCALE GENOMIC DNA]</scope>
    <source>
        <strain evidence="2">01-14</strain>
        <tissue evidence="2">Leaf</tissue>
    </source>
</reference>
<feature type="region of interest" description="Disordered" evidence="1">
    <location>
        <begin position="62"/>
        <end position="109"/>
    </location>
</feature>
<gene>
    <name evidence="2" type="ORF">WN944_007369</name>
</gene>
<organism evidence="2 3">
    <name type="scientific">Citrus x changshan-huyou</name>
    <dbReference type="NCBI Taxonomy" id="2935761"/>
    <lineage>
        <taxon>Eukaryota</taxon>
        <taxon>Viridiplantae</taxon>
        <taxon>Streptophyta</taxon>
        <taxon>Embryophyta</taxon>
        <taxon>Tracheophyta</taxon>
        <taxon>Spermatophyta</taxon>
        <taxon>Magnoliopsida</taxon>
        <taxon>eudicotyledons</taxon>
        <taxon>Gunneridae</taxon>
        <taxon>Pentapetalae</taxon>
        <taxon>rosids</taxon>
        <taxon>malvids</taxon>
        <taxon>Sapindales</taxon>
        <taxon>Rutaceae</taxon>
        <taxon>Aurantioideae</taxon>
        <taxon>Citrus</taxon>
    </lineage>
</organism>
<dbReference type="AlphaFoldDB" id="A0AAP0MN67"/>
<protein>
    <submittedName>
        <fullName evidence="2">Uncharacterized protein</fullName>
    </submittedName>
</protein>
<evidence type="ECO:0000256" key="1">
    <source>
        <dbReference type="SAM" id="MobiDB-lite"/>
    </source>
</evidence>
<keyword evidence="3" id="KW-1185">Reference proteome</keyword>
<dbReference type="Proteomes" id="UP001428341">
    <property type="component" value="Unassembled WGS sequence"/>
</dbReference>
<evidence type="ECO:0000313" key="2">
    <source>
        <dbReference type="EMBL" id="KAK9215364.1"/>
    </source>
</evidence>
<comment type="caution">
    <text evidence="2">The sequence shown here is derived from an EMBL/GenBank/DDBJ whole genome shotgun (WGS) entry which is preliminary data.</text>
</comment>
<feature type="compositionally biased region" description="Polar residues" evidence="1">
    <location>
        <begin position="72"/>
        <end position="109"/>
    </location>
</feature>